<dbReference type="OrthoDB" id="3650819at2759"/>
<feature type="compositionally biased region" description="Pro residues" evidence="1">
    <location>
        <begin position="285"/>
        <end position="304"/>
    </location>
</feature>
<organism evidence="2 3">
    <name type="scientific">Passalora fulva</name>
    <name type="common">Tomato leaf mold</name>
    <name type="synonym">Cladosporium fulvum</name>
    <dbReference type="NCBI Taxonomy" id="5499"/>
    <lineage>
        <taxon>Eukaryota</taxon>
        <taxon>Fungi</taxon>
        <taxon>Dikarya</taxon>
        <taxon>Ascomycota</taxon>
        <taxon>Pezizomycotina</taxon>
        <taxon>Dothideomycetes</taxon>
        <taxon>Dothideomycetidae</taxon>
        <taxon>Mycosphaerellales</taxon>
        <taxon>Mycosphaerellaceae</taxon>
        <taxon>Fulvia</taxon>
    </lineage>
</organism>
<keyword evidence="3" id="KW-1185">Reference proteome</keyword>
<evidence type="ECO:0000256" key="1">
    <source>
        <dbReference type="SAM" id="MobiDB-lite"/>
    </source>
</evidence>
<dbReference type="OMA" id="HESHRHE"/>
<evidence type="ECO:0000313" key="2">
    <source>
        <dbReference type="EMBL" id="UJO19974.1"/>
    </source>
</evidence>
<feature type="compositionally biased region" description="Basic and acidic residues" evidence="1">
    <location>
        <begin position="184"/>
        <end position="215"/>
    </location>
</feature>
<gene>
    <name evidence="2" type="ORF">CLAFUR5_10602</name>
</gene>
<evidence type="ECO:0000313" key="3">
    <source>
        <dbReference type="Proteomes" id="UP000756132"/>
    </source>
</evidence>
<dbReference type="RefSeq" id="XP_047764340.1">
    <property type="nucleotide sequence ID" value="XM_047909750.1"/>
</dbReference>
<dbReference type="KEGG" id="ffu:CLAFUR5_10602"/>
<feature type="compositionally biased region" description="Basic and acidic residues" evidence="1">
    <location>
        <begin position="224"/>
        <end position="235"/>
    </location>
</feature>
<sequence length="399" mass="47432">MANTHSELADAQDRFSRVQESLLRCIDDRRDLRAELEAVRDELVTLDEFCRGPGYDDFIDRYRYTQRRFEDLKEDYAENTERIRRLEAAAERAEDEVDDIENRLRREREQGGSRSSRTHRHNYSSASPDGGHHRSSHSRRHEGHEDSRRRHRSRETRPDFDSSRESRQGPSTYRYHYGYSSPFSHREREEESSQHSRSERYEDSSRGYYTRETRPDFASSSRSARPDMPRDSHSRHESRRHGSHRHGSHRHESHRHESHRHESHRHDERTHHSSHRPQDSSRARQPPPNPTPEPTQGPSIPFPPSMQTIAGWRKNVDQCFADYSKIEKFPRPPVSQGPDWAKNLKTLLLCLEDFDLKKERLRWHPDKFSNCREEKREEWKGLANDVFCVVSEAKKEREG</sequence>
<name>A0A9Q8URN0_PASFU</name>
<reference evidence="2" key="2">
    <citation type="journal article" date="2022" name="Microb. Genom.">
        <title>A chromosome-scale genome assembly of the tomato pathogen Cladosporium fulvum reveals a compartmentalized genome architecture and the presence of a dispensable chromosome.</title>
        <authorList>
            <person name="Zaccaron A.Z."/>
            <person name="Chen L.H."/>
            <person name="Samaras A."/>
            <person name="Stergiopoulos I."/>
        </authorList>
    </citation>
    <scope>NUCLEOTIDE SEQUENCE</scope>
    <source>
        <strain evidence="2">Race5_Kim</strain>
    </source>
</reference>
<feature type="compositionally biased region" description="Basic and acidic residues" evidence="1">
    <location>
        <begin position="155"/>
        <end position="167"/>
    </location>
</feature>
<feature type="compositionally biased region" description="Basic residues" evidence="1">
    <location>
        <begin position="236"/>
        <end position="263"/>
    </location>
</feature>
<feature type="compositionally biased region" description="Basic and acidic residues" evidence="1">
    <location>
        <begin position="100"/>
        <end position="111"/>
    </location>
</feature>
<feature type="region of interest" description="Disordered" evidence="1">
    <location>
        <begin position="90"/>
        <end position="305"/>
    </location>
</feature>
<reference evidence="2" key="1">
    <citation type="submission" date="2021-12" db="EMBL/GenBank/DDBJ databases">
        <authorList>
            <person name="Zaccaron A."/>
            <person name="Stergiopoulos I."/>
        </authorList>
    </citation>
    <scope>NUCLEOTIDE SEQUENCE</scope>
    <source>
        <strain evidence="2">Race5_Kim</strain>
    </source>
</reference>
<dbReference type="Proteomes" id="UP000756132">
    <property type="component" value="Chromosome 7"/>
</dbReference>
<dbReference type="GeneID" id="71990480"/>
<proteinExistence type="predicted"/>
<dbReference type="EMBL" id="CP090169">
    <property type="protein sequence ID" value="UJO19974.1"/>
    <property type="molecule type" value="Genomic_DNA"/>
</dbReference>
<dbReference type="AlphaFoldDB" id="A0A9Q8URN0"/>
<feature type="compositionally biased region" description="Basic and acidic residues" evidence="1">
    <location>
        <begin position="264"/>
        <end position="282"/>
    </location>
</feature>
<accession>A0A9Q8URN0</accession>
<protein>
    <submittedName>
        <fullName evidence="2">Uncharacterized protein</fullName>
    </submittedName>
</protein>